<dbReference type="Proteomes" id="UP000516437">
    <property type="component" value="Chromosome 1"/>
</dbReference>
<gene>
    <name evidence="1" type="ORF">CJ030_MR1G025759</name>
</gene>
<dbReference type="InterPro" id="IPR004158">
    <property type="entry name" value="DUF247_pln"/>
</dbReference>
<name>A0A6A1WNA1_9ROSI</name>
<accession>A0A6A1WNA1</accession>
<evidence type="ECO:0000313" key="1">
    <source>
        <dbReference type="EMBL" id="KAB1225208.1"/>
    </source>
</evidence>
<dbReference type="PANTHER" id="PTHR31170:SF9">
    <property type="entry name" value="PROTEIN, PUTATIVE (DUF247)-RELATED"/>
    <property type="match status" value="1"/>
</dbReference>
<dbReference type="PANTHER" id="PTHR31170">
    <property type="entry name" value="BNAC04G53230D PROTEIN"/>
    <property type="match status" value="1"/>
</dbReference>
<organism evidence="1 2">
    <name type="scientific">Morella rubra</name>
    <name type="common">Chinese bayberry</name>
    <dbReference type="NCBI Taxonomy" id="262757"/>
    <lineage>
        <taxon>Eukaryota</taxon>
        <taxon>Viridiplantae</taxon>
        <taxon>Streptophyta</taxon>
        <taxon>Embryophyta</taxon>
        <taxon>Tracheophyta</taxon>
        <taxon>Spermatophyta</taxon>
        <taxon>Magnoliopsida</taxon>
        <taxon>eudicotyledons</taxon>
        <taxon>Gunneridae</taxon>
        <taxon>Pentapetalae</taxon>
        <taxon>rosids</taxon>
        <taxon>fabids</taxon>
        <taxon>Fagales</taxon>
        <taxon>Myricaceae</taxon>
        <taxon>Morella</taxon>
    </lineage>
</organism>
<dbReference type="EMBL" id="RXIC02000019">
    <property type="protein sequence ID" value="KAB1225208.1"/>
    <property type="molecule type" value="Genomic_DNA"/>
</dbReference>
<dbReference type="Pfam" id="PF03140">
    <property type="entry name" value="DUF247"/>
    <property type="match status" value="1"/>
</dbReference>
<dbReference type="AlphaFoldDB" id="A0A6A1WNA1"/>
<keyword evidence="2" id="KW-1185">Reference proteome</keyword>
<sequence>MASLVANDFAANQGNDQWAIDIPCKDCCIYRVPTKLRKINAAISHMVLASIAMPYFTVLAGPFWETECKECGNPIPCKHCCIYKVSKKLRNVSPEAYTPNAVAIGPFHPLVRKGCPTLERLKRRYLMSFCNLARKKEKDLTEFIKERIDKIRYCYSESFDLSDDAFVEMIVHDAVFIVELFWRYHSWTTQDHCREECPEVPYDLSVNPCRRNNIKEDLLLLENHLPYFILEELYSKFVFKVLGEQGQCVPNFLMLACNFFKLDYQQVRANKKGIILHFTDLMRTAYLCDGIPIIGKFEPILYNATKLNEAGLEFKGKSLGEKNLKLVFHHPKILERLPCLNSTALLSCLPCLKNNIPCLESLQPCLELSNFVAEKGIFESLWRNIMALEQCHYPFNPLICKYFLIVDHLIVNEKDVDLLVDKKVIVNGLGTNEGASQLIKKLCDQIVLPEQIFERSKTTQEGGELGFIKLFFLFLLNPIC</sequence>
<reference evidence="1 2" key="1">
    <citation type="journal article" date="2019" name="Plant Biotechnol. J.">
        <title>The red bayberry genome and genetic basis of sex determination.</title>
        <authorList>
            <person name="Jia H.M."/>
            <person name="Jia H.J."/>
            <person name="Cai Q.L."/>
            <person name="Wang Y."/>
            <person name="Zhao H.B."/>
            <person name="Yang W.F."/>
            <person name="Wang G.Y."/>
            <person name="Li Y.H."/>
            <person name="Zhan D.L."/>
            <person name="Shen Y.T."/>
            <person name="Niu Q.F."/>
            <person name="Chang L."/>
            <person name="Qiu J."/>
            <person name="Zhao L."/>
            <person name="Xie H.B."/>
            <person name="Fu W.Y."/>
            <person name="Jin J."/>
            <person name="Li X.W."/>
            <person name="Jiao Y."/>
            <person name="Zhou C.C."/>
            <person name="Tu T."/>
            <person name="Chai C.Y."/>
            <person name="Gao J.L."/>
            <person name="Fan L.J."/>
            <person name="van de Weg E."/>
            <person name="Wang J.Y."/>
            <person name="Gao Z.S."/>
        </authorList>
    </citation>
    <scope>NUCLEOTIDE SEQUENCE [LARGE SCALE GENOMIC DNA]</scope>
    <source>
        <tissue evidence="1">Leaves</tissue>
    </source>
</reference>
<evidence type="ECO:0000313" key="2">
    <source>
        <dbReference type="Proteomes" id="UP000516437"/>
    </source>
</evidence>
<comment type="caution">
    <text evidence="1">The sequence shown here is derived from an EMBL/GenBank/DDBJ whole genome shotgun (WGS) entry which is preliminary data.</text>
</comment>
<dbReference type="OrthoDB" id="672127at2759"/>
<proteinExistence type="predicted"/>
<protein>
    <submittedName>
        <fullName evidence="1">Uncharacterized protein</fullName>
    </submittedName>
</protein>